<dbReference type="GO" id="GO:0006412">
    <property type="term" value="P:translation"/>
    <property type="evidence" value="ECO:0007669"/>
    <property type="project" value="InterPro"/>
</dbReference>
<keyword evidence="3 4" id="KW-0687">Ribonucleoprotein</keyword>
<dbReference type="PIRSF" id="PIRSF002161">
    <property type="entry name" value="Ribosomal_L5"/>
    <property type="match status" value="1"/>
</dbReference>
<reference evidence="6" key="2">
    <citation type="submission" date="2014-07" db="EMBL/GenBank/DDBJ databases">
        <authorList>
            <person name="David S.R."/>
            <person name="Jackson C.J."/>
            <person name="Adrian R.-P."/>
        </authorList>
    </citation>
    <scope>NUCLEOTIDE SEQUENCE</scope>
    <source>
        <strain evidence="6">NIES-763</strain>
    </source>
</reference>
<geneLocation type="mitochondrion" evidence="6"/>
<dbReference type="GO" id="GO:0005840">
    <property type="term" value="C:ribosome"/>
    <property type="evidence" value="ECO:0007669"/>
    <property type="project" value="UniProtKB-KW"/>
</dbReference>
<reference evidence="6" key="1">
    <citation type="journal article" date="2014" name="Mol. Phylogenet. Evol.">
        <title>Nucleotide substitution analyses of the glaucophyte Cyanophora suggest an ancestrally lower mutation rate in plastid vs mitochondrial DNA for the Archaeplastida.</title>
        <authorList>
            <person name="Smith D.R."/>
            <person name="Jackson C.J."/>
            <person name="Reyes-Prieto A."/>
        </authorList>
    </citation>
    <scope>NUCLEOTIDE SEQUENCE</scope>
    <source>
        <strain evidence="6">NIES-763</strain>
    </source>
</reference>
<name>A0A097PBN9_CYAPA</name>
<dbReference type="PANTHER" id="PTHR11994">
    <property type="entry name" value="60S RIBOSOMAL PROTEIN L11-RELATED"/>
    <property type="match status" value="1"/>
</dbReference>
<feature type="domain" description="Large ribosomal subunit protein uL5 C-terminal" evidence="5">
    <location>
        <begin position="85"/>
        <end position="178"/>
    </location>
</feature>
<keyword evidence="6" id="KW-0496">Mitochondrion</keyword>
<evidence type="ECO:0000259" key="5">
    <source>
        <dbReference type="Pfam" id="PF00673"/>
    </source>
</evidence>
<dbReference type="EMBL" id="KM198930">
    <property type="protein sequence ID" value="AIU44681.1"/>
    <property type="molecule type" value="Genomic_DNA"/>
</dbReference>
<proteinExistence type="inferred from homology"/>
<keyword evidence="2 4" id="KW-0689">Ribosomal protein</keyword>
<dbReference type="GO" id="GO:0003735">
    <property type="term" value="F:structural constituent of ribosome"/>
    <property type="evidence" value="ECO:0007669"/>
    <property type="project" value="InterPro"/>
</dbReference>
<accession>A0A097PBN9</accession>
<dbReference type="Gene3D" id="3.30.1440.10">
    <property type="match status" value="1"/>
</dbReference>
<evidence type="ECO:0000256" key="1">
    <source>
        <dbReference type="ARBA" id="ARBA00008553"/>
    </source>
</evidence>
<evidence type="ECO:0000256" key="4">
    <source>
        <dbReference type="RuleBase" id="RU003930"/>
    </source>
</evidence>
<dbReference type="InterPro" id="IPR031309">
    <property type="entry name" value="Ribosomal_uL5_C"/>
</dbReference>
<dbReference type="InterPro" id="IPR002132">
    <property type="entry name" value="Ribosomal_uL5"/>
</dbReference>
<sequence length="184" mass="21665">MLRLKYHINHMVNYELVARLNVKNIYKIPKKKYIIIQSSQKKIIVDQTLFYPLYGCFELLALQRPMLSVSKTAISAFQLRKNQVLGCQVTLRKLKADIFLDKLIFLYFPKIKAFNLYKYKLNKKNLTFAFGLNSIIPFEDIENQYSKIDTNFGVNVFINFVNYQTKKSINNLIYLSALQFPTIL</sequence>
<evidence type="ECO:0000256" key="3">
    <source>
        <dbReference type="ARBA" id="ARBA00023274"/>
    </source>
</evidence>
<evidence type="ECO:0000313" key="6">
    <source>
        <dbReference type="EMBL" id="AIU44681.1"/>
    </source>
</evidence>
<comment type="similarity">
    <text evidence="1 4">Belongs to the universal ribosomal protein uL5 family.</text>
</comment>
<evidence type="ECO:0000256" key="2">
    <source>
        <dbReference type="ARBA" id="ARBA00022980"/>
    </source>
</evidence>
<gene>
    <name evidence="6" type="primary">rpl5</name>
</gene>
<dbReference type="GO" id="GO:1990904">
    <property type="term" value="C:ribonucleoprotein complex"/>
    <property type="evidence" value="ECO:0007669"/>
    <property type="project" value="UniProtKB-KW"/>
</dbReference>
<organism evidence="6">
    <name type="scientific">Cyanophora paradoxa</name>
    <dbReference type="NCBI Taxonomy" id="2762"/>
    <lineage>
        <taxon>Eukaryota</taxon>
        <taxon>Glaucocystophyceae</taxon>
        <taxon>Cyanophorales</taxon>
        <taxon>Cyanophoraceae</taxon>
        <taxon>Cyanophora</taxon>
    </lineage>
</organism>
<dbReference type="Pfam" id="PF00673">
    <property type="entry name" value="Ribosomal_L5_C"/>
    <property type="match status" value="1"/>
</dbReference>
<dbReference type="InterPro" id="IPR022803">
    <property type="entry name" value="Ribosomal_uL5_dom_sf"/>
</dbReference>
<protein>
    <submittedName>
        <fullName evidence="6">Ribosomal protein L5</fullName>
    </submittedName>
</protein>
<dbReference type="AlphaFoldDB" id="A0A097PBN9"/>
<dbReference type="SUPFAM" id="SSF55282">
    <property type="entry name" value="RL5-like"/>
    <property type="match status" value="1"/>
</dbReference>